<evidence type="ECO:0000313" key="1">
    <source>
        <dbReference type="EMBL" id="KAF6001053.1"/>
    </source>
</evidence>
<dbReference type="EMBL" id="VWRR01000016">
    <property type="protein sequence ID" value="KAF6001053.1"/>
    <property type="molecule type" value="Genomic_DNA"/>
</dbReference>
<accession>A0A7J7ID77</accession>
<evidence type="ECO:0000313" key="2">
    <source>
        <dbReference type="Proteomes" id="UP000530660"/>
    </source>
</evidence>
<reference evidence="1 2" key="1">
    <citation type="journal article" date="2020" name="J. Phycol.">
        <title>Comparative genome analysis reveals Cyanidiococcus gen. nov., a new extremophilic red algal genus sister to Cyanidioschyzon (Cyanidioschyzonaceae, Rhodophyta).</title>
        <authorList>
            <person name="Liu S.-L."/>
            <person name="Chiang Y.-R."/>
            <person name="Yoon H.S."/>
            <person name="Fu H.-Y."/>
        </authorList>
    </citation>
    <scope>NUCLEOTIDE SEQUENCE [LARGE SCALE GENOMIC DNA]</scope>
    <source>
        <strain evidence="1 2">THAL066</strain>
    </source>
</reference>
<dbReference type="AlphaFoldDB" id="A0A7J7ID77"/>
<proteinExistence type="predicted"/>
<dbReference type="Proteomes" id="UP000530660">
    <property type="component" value="Unassembled WGS sequence"/>
</dbReference>
<protein>
    <submittedName>
        <fullName evidence="1">Uncharacterized protein</fullName>
    </submittedName>
</protein>
<name>A0A7J7ID77_9RHOD</name>
<sequence>MEIGAELQSRSATWLRRVQTNAAITGAGVWLRPPSQSSVKSAGDSESRLTLKQCTLAQRRLIEVTDEQVWALFDRFARGTDRADVVRRLNEPIRIGDSEFFCWRVAERSIYACDLNETLQSCQLSSKGFVLYFKPEPLLVLALTLTPSELDRNELASWIDGVTLEVFR</sequence>
<comment type="caution">
    <text evidence="1">The sequence shown here is derived from an EMBL/GenBank/DDBJ whole genome shotgun (WGS) entry which is preliminary data.</text>
</comment>
<gene>
    <name evidence="1" type="ORF">F1559_002079</name>
</gene>
<organism evidence="1 2">
    <name type="scientific">Cyanidiococcus yangmingshanensis</name>
    <dbReference type="NCBI Taxonomy" id="2690220"/>
    <lineage>
        <taxon>Eukaryota</taxon>
        <taxon>Rhodophyta</taxon>
        <taxon>Bangiophyceae</taxon>
        <taxon>Cyanidiales</taxon>
        <taxon>Cyanidiaceae</taxon>
        <taxon>Cyanidiococcus</taxon>
    </lineage>
</organism>
<keyword evidence="2" id="KW-1185">Reference proteome</keyword>